<evidence type="ECO:0000259" key="1">
    <source>
        <dbReference type="Pfam" id="PF01370"/>
    </source>
</evidence>
<dbReference type="InterPro" id="IPR050177">
    <property type="entry name" value="Lipid_A_modif_metabolic_enz"/>
</dbReference>
<name>A0A8K0K0E3_LADFU</name>
<feature type="domain" description="NAD-dependent epimerase/dehydratase" evidence="1">
    <location>
        <begin position="13"/>
        <end position="254"/>
    </location>
</feature>
<dbReference type="EMBL" id="KZ308233">
    <property type="protein sequence ID" value="KAG8225282.1"/>
    <property type="molecule type" value="Genomic_DNA"/>
</dbReference>
<dbReference type="Gene3D" id="3.40.50.720">
    <property type="entry name" value="NAD(P)-binding Rossmann-like Domain"/>
    <property type="match status" value="1"/>
</dbReference>
<evidence type="ECO:0000313" key="2">
    <source>
        <dbReference type="EMBL" id="KAG8225282.1"/>
    </source>
</evidence>
<dbReference type="Proteomes" id="UP000792457">
    <property type="component" value="Unassembled WGS sequence"/>
</dbReference>
<reference evidence="2" key="1">
    <citation type="submission" date="2013-04" db="EMBL/GenBank/DDBJ databases">
        <authorList>
            <person name="Qu J."/>
            <person name="Murali S.C."/>
            <person name="Bandaranaike D."/>
            <person name="Bellair M."/>
            <person name="Blankenburg K."/>
            <person name="Chao H."/>
            <person name="Dinh H."/>
            <person name="Doddapaneni H."/>
            <person name="Downs B."/>
            <person name="Dugan-Rocha S."/>
            <person name="Elkadiri S."/>
            <person name="Gnanaolivu R.D."/>
            <person name="Hernandez B."/>
            <person name="Javaid M."/>
            <person name="Jayaseelan J.C."/>
            <person name="Lee S."/>
            <person name="Li M."/>
            <person name="Ming W."/>
            <person name="Munidasa M."/>
            <person name="Muniz J."/>
            <person name="Nguyen L."/>
            <person name="Ongeri F."/>
            <person name="Osuji N."/>
            <person name="Pu L.-L."/>
            <person name="Puazo M."/>
            <person name="Qu C."/>
            <person name="Quiroz J."/>
            <person name="Raj R."/>
            <person name="Weissenberger G."/>
            <person name="Xin Y."/>
            <person name="Zou X."/>
            <person name="Han Y."/>
            <person name="Richards S."/>
            <person name="Worley K."/>
            <person name="Muzny D."/>
            <person name="Gibbs R."/>
        </authorList>
    </citation>
    <scope>NUCLEOTIDE SEQUENCE</scope>
    <source>
        <strain evidence="2">Sampled in the wild</strain>
    </source>
</reference>
<proteinExistence type="predicted"/>
<keyword evidence="3" id="KW-1185">Reference proteome</keyword>
<dbReference type="OrthoDB" id="16464at2759"/>
<evidence type="ECO:0000313" key="3">
    <source>
        <dbReference type="Proteomes" id="UP000792457"/>
    </source>
</evidence>
<dbReference type="PANTHER" id="PTHR43245:SF11">
    <property type="entry name" value="LD23561P"/>
    <property type="match status" value="1"/>
</dbReference>
<dbReference type="InterPro" id="IPR001509">
    <property type="entry name" value="Epimerase_deHydtase"/>
</dbReference>
<protein>
    <recommendedName>
        <fullName evidence="1">NAD-dependent epimerase/dehydratase domain-containing protein</fullName>
    </recommendedName>
</protein>
<organism evidence="2 3">
    <name type="scientific">Ladona fulva</name>
    <name type="common">Scarce chaser dragonfly</name>
    <name type="synonym">Libellula fulva</name>
    <dbReference type="NCBI Taxonomy" id="123851"/>
    <lineage>
        <taxon>Eukaryota</taxon>
        <taxon>Metazoa</taxon>
        <taxon>Ecdysozoa</taxon>
        <taxon>Arthropoda</taxon>
        <taxon>Hexapoda</taxon>
        <taxon>Insecta</taxon>
        <taxon>Pterygota</taxon>
        <taxon>Palaeoptera</taxon>
        <taxon>Odonata</taxon>
        <taxon>Epiprocta</taxon>
        <taxon>Anisoptera</taxon>
        <taxon>Libelluloidea</taxon>
        <taxon>Libellulidae</taxon>
        <taxon>Ladona</taxon>
    </lineage>
</organism>
<dbReference type="AlphaFoldDB" id="A0A8K0K0E3"/>
<dbReference type="PANTHER" id="PTHR43245">
    <property type="entry name" value="BIFUNCTIONAL POLYMYXIN RESISTANCE PROTEIN ARNA"/>
    <property type="match status" value="1"/>
</dbReference>
<reference evidence="2" key="2">
    <citation type="submission" date="2017-10" db="EMBL/GenBank/DDBJ databases">
        <title>Ladona fulva Genome sequencing and assembly.</title>
        <authorList>
            <person name="Murali S."/>
            <person name="Richards S."/>
            <person name="Bandaranaike D."/>
            <person name="Bellair M."/>
            <person name="Blankenburg K."/>
            <person name="Chao H."/>
            <person name="Dinh H."/>
            <person name="Doddapaneni H."/>
            <person name="Dugan-Rocha S."/>
            <person name="Elkadiri S."/>
            <person name="Gnanaolivu R."/>
            <person name="Hernandez B."/>
            <person name="Skinner E."/>
            <person name="Javaid M."/>
            <person name="Lee S."/>
            <person name="Li M."/>
            <person name="Ming W."/>
            <person name="Munidasa M."/>
            <person name="Muniz J."/>
            <person name="Nguyen L."/>
            <person name="Hughes D."/>
            <person name="Osuji N."/>
            <person name="Pu L.-L."/>
            <person name="Puazo M."/>
            <person name="Qu C."/>
            <person name="Quiroz J."/>
            <person name="Raj R."/>
            <person name="Weissenberger G."/>
            <person name="Xin Y."/>
            <person name="Zou X."/>
            <person name="Han Y."/>
            <person name="Worley K."/>
            <person name="Muzny D."/>
            <person name="Gibbs R."/>
        </authorList>
    </citation>
    <scope>NUCLEOTIDE SEQUENCE</scope>
    <source>
        <strain evidence="2">Sampled in the wild</strain>
    </source>
</reference>
<dbReference type="InterPro" id="IPR036291">
    <property type="entry name" value="NAD(P)-bd_dom_sf"/>
</dbReference>
<comment type="caution">
    <text evidence="2">The sequence shown here is derived from an EMBL/GenBank/DDBJ whole genome shotgun (WGS) entry which is preliminary data.</text>
</comment>
<dbReference type="SUPFAM" id="SSF51735">
    <property type="entry name" value="NAD(P)-binding Rossmann-fold domains"/>
    <property type="match status" value="1"/>
</dbReference>
<sequence>MASTNLEGAKPRVLVLGGCGFIGRNLVEYLVDNDLVSSVTVVDKVPPQTAWLNRKHQEIFERQEVTFKSANLIIPASCANAFADAGEPIDFVINCAGETKYGQTDPVYREGILKLSLNCATLAAKHNVKRYVELSSGHVYANDKVAHKEDDKIEPWTFVSKYKILVEEELKTVPDLNHVVIRPAIVYGKGDKNGIVPRLVTGAVYRHLGEMMRLLWTKELFMNTIHVQDLCRAMWLLCLRHADGGATRGHIFNVVDMGNTTQGCISSIVSEIFNINHDYVGSMLSSVCKADMAGLVDEINDKHVGPWAEACAQNGIENTPLTPYLDSEMLKNHHLCLDGTKLRSAVDFIHNFPEITKDSVKEILDDYVEMKLFPKTLVL</sequence>
<dbReference type="Pfam" id="PF01370">
    <property type="entry name" value="Epimerase"/>
    <property type="match status" value="1"/>
</dbReference>
<accession>A0A8K0K0E3</accession>
<gene>
    <name evidence="2" type="ORF">J437_LFUL001895</name>
</gene>